<reference evidence="4 5" key="1">
    <citation type="submission" date="2024-08" db="EMBL/GenBank/DDBJ databases">
        <title>Insights into the chromosomal genome structure of Flemingia macrophylla.</title>
        <authorList>
            <person name="Ding Y."/>
            <person name="Zhao Y."/>
            <person name="Bi W."/>
            <person name="Wu M."/>
            <person name="Zhao G."/>
            <person name="Gong Y."/>
            <person name="Li W."/>
            <person name="Zhang P."/>
        </authorList>
    </citation>
    <scope>NUCLEOTIDE SEQUENCE [LARGE SCALE GENOMIC DNA]</scope>
    <source>
        <strain evidence="4">DYQJB</strain>
        <tissue evidence="4">Leaf</tissue>
    </source>
</reference>
<proteinExistence type="predicted"/>
<comment type="caution">
    <text evidence="4">The sequence shown here is derived from an EMBL/GenBank/DDBJ whole genome shotgun (WGS) entry which is preliminary data.</text>
</comment>
<feature type="region of interest" description="Disordered" evidence="3">
    <location>
        <begin position="1"/>
        <end position="23"/>
    </location>
</feature>
<keyword evidence="5" id="KW-1185">Reference proteome</keyword>
<evidence type="ECO:0000313" key="5">
    <source>
        <dbReference type="Proteomes" id="UP001603857"/>
    </source>
</evidence>
<sequence length="204" mass="22670">MEFQDDLNSHVPPPCRFASSLSRSSRQTYRNGIRSKRHVSTVTQPHLGLRHGTIDDLAHLASAPTISPSAIAPAGNRTRDLILIPIPKRHVSTVTRSHLGLRHGTIDDLAHLASAPTGPNPHDKILSATELYDSNTQMWKTLPSMTKARKNPCCVFMDGKFYALGGIGEDKEKLICGEEFGLKRRTWCEIPNIFPRRNSEVKVT</sequence>
<evidence type="ECO:0000256" key="1">
    <source>
        <dbReference type="ARBA" id="ARBA00022441"/>
    </source>
</evidence>
<dbReference type="AlphaFoldDB" id="A0ABD1LEM1"/>
<dbReference type="Proteomes" id="UP001603857">
    <property type="component" value="Unassembled WGS sequence"/>
</dbReference>
<dbReference type="InterPro" id="IPR052439">
    <property type="entry name" value="F-box/Kelch-repeat"/>
</dbReference>
<dbReference type="InterPro" id="IPR015915">
    <property type="entry name" value="Kelch-typ_b-propeller"/>
</dbReference>
<name>A0ABD1LEM1_9FABA</name>
<keyword evidence="1" id="KW-0880">Kelch repeat</keyword>
<gene>
    <name evidence="4" type="ORF">Fmac_026351</name>
</gene>
<dbReference type="SUPFAM" id="SSF117281">
    <property type="entry name" value="Kelch motif"/>
    <property type="match status" value="1"/>
</dbReference>
<keyword evidence="2" id="KW-0677">Repeat</keyword>
<dbReference type="PANTHER" id="PTHR46122:SF9">
    <property type="entry name" value="F-BOX_KELCH-REPEAT PROTEIN"/>
    <property type="match status" value="1"/>
</dbReference>
<evidence type="ECO:0000256" key="2">
    <source>
        <dbReference type="ARBA" id="ARBA00022737"/>
    </source>
</evidence>
<dbReference type="Gene3D" id="2.120.10.80">
    <property type="entry name" value="Kelch-type beta propeller"/>
    <property type="match status" value="1"/>
</dbReference>
<organism evidence="4 5">
    <name type="scientific">Flemingia macrophylla</name>
    <dbReference type="NCBI Taxonomy" id="520843"/>
    <lineage>
        <taxon>Eukaryota</taxon>
        <taxon>Viridiplantae</taxon>
        <taxon>Streptophyta</taxon>
        <taxon>Embryophyta</taxon>
        <taxon>Tracheophyta</taxon>
        <taxon>Spermatophyta</taxon>
        <taxon>Magnoliopsida</taxon>
        <taxon>eudicotyledons</taxon>
        <taxon>Gunneridae</taxon>
        <taxon>Pentapetalae</taxon>
        <taxon>rosids</taxon>
        <taxon>fabids</taxon>
        <taxon>Fabales</taxon>
        <taxon>Fabaceae</taxon>
        <taxon>Papilionoideae</taxon>
        <taxon>50 kb inversion clade</taxon>
        <taxon>NPAAA clade</taxon>
        <taxon>indigoferoid/millettioid clade</taxon>
        <taxon>Phaseoleae</taxon>
        <taxon>Flemingia</taxon>
    </lineage>
</organism>
<dbReference type="PANTHER" id="PTHR46122">
    <property type="entry name" value="GALACTOSE OXIDASE/KELCH REPEAT PROTEIN-RELATED"/>
    <property type="match status" value="1"/>
</dbReference>
<dbReference type="EMBL" id="JBGMDY010000009">
    <property type="protein sequence ID" value="KAL2321972.1"/>
    <property type="molecule type" value="Genomic_DNA"/>
</dbReference>
<accession>A0ABD1LEM1</accession>
<protein>
    <submittedName>
        <fullName evidence="4">Uncharacterized protein</fullName>
    </submittedName>
</protein>
<evidence type="ECO:0000313" key="4">
    <source>
        <dbReference type="EMBL" id="KAL2321972.1"/>
    </source>
</evidence>
<evidence type="ECO:0000256" key="3">
    <source>
        <dbReference type="SAM" id="MobiDB-lite"/>
    </source>
</evidence>